<feature type="region of interest" description="Disordered" evidence="1">
    <location>
        <begin position="1"/>
        <end position="25"/>
    </location>
</feature>
<proteinExistence type="predicted"/>
<dbReference type="EMBL" id="MU069609">
    <property type="protein sequence ID" value="KAF5837628.1"/>
    <property type="molecule type" value="Genomic_DNA"/>
</dbReference>
<protein>
    <submittedName>
        <fullName evidence="2">Uncharacterized protein</fullName>
    </submittedName>
</protein>
<comment type="caution">
    <text evidence="2">The sequence shown here is derived from an EMBL/GenBank/DDBJ whole genome shotgun (WGS) entry which is preliminary data.</text>
</comment>
<feature type="compositionally biased region" description="Basic and acidic residues" evidence="1">
    <location>
        <begin position="65"/>
        <end position="81"/>
    </location>
</feature>
<organism evidence="2 3">
    <name type="scientific">Dunaliella salina</name>
    <name type="common">Green alga</name>
    <name type="synonym">Protococcus salinus</name>
    <dbReference type="NCBI Taxonomy" id="3046"/>
    <lineage>
        <taxon>Eukaryota</taxon>
        <taxon>Viridiplantae</taxon>
        <taxon>Chlorophyta</taxon>
        <taxon>core chlorophytes</taxon>
        <taxon>Chlorophyceae</taxon>
        <taxon>CS clade</taxon>
        <taxon>Chlamydomonadales</taxon>
        <taxon>Dunaliellaceae</taxon>
        <taxon>Dunaliella</taxon>
    </lineage>
</organism>
<feature type="region of interest" description="Disordered" evidence="1">
    <location>
        <begin position="39"/>
        <end position="208"/>
    </location>
</feature>
<keyword evidence="3" id="KW-1185">Reference proteome</keyword>
<gene>
    <name evidence="2" type="ORF">DUNSADRAFT_4131</name>
</gene>
<accession>A0ABQ7GST5</accession>
<feature type="compositionally biased region" description="Low complexity" evidence="1">
    <location>
        <begin position="92"/>
        <end position="141"/>
    </location>
</feature>
<reference evidence="2" key="1">
    <citation type="submission" date="2017-08" db="EMBL/GenBank/DDBJ databases">
        <authorList>
            <person name="Polle J.E."/>
            <person name="Barry K."/>
            <person name="Cushman J."/>
            <person name="Schmutz J."/>
            <person name="Tran D."/>
            <person name="Hathwaick L.T."/>
            <person name="Yim W.C."/>
            <person name="Jenkins J."/>
            <person name="Mckie-Krisberg Z.M."/>
            <person name="Prochnik S."/>
            <person name="Lindquist E."/>
            <person name="Dockter R.B."/>
            <person name="Adam C."/>
            <person name="Molina H."/>
            <person name="Bunkerborg J."/>
            <person name="Jin E."/>
            <person name="Buchheim M."/>
            <person name="Magnuson J."/>
        </authorList>
    </citation>
    <scope>NUCLEOTIDE SEQUENCE</scope>
    <source>
        <strain evidence="2">CCAP 19/18</strain>
    </source>
</reference>
<evidence type="ECO:0000256" key="1">
    <source>
        <dbReference type="SAM" id="MobiDB-lite"/>
    </source>
</evidence>
<evidence type="ECO:0000313" key="3">
    <source>
        <dbReference type="Proteomes" id="UP000815325"/>
    </source>
</evidence>
<sequence length="229" mass="22290">MARATAAARGRHGGPGLRVTHDPRARGVIARASGLVIDMGGAGASGTRDENGAPTPEPDPVAVAMEEKRKRLEAWKAKKAAEAAATGAPGLDDQPSTAPAQAAPAVGSSGAGTSAQGTGADSAATAPASEPAAAQGQSSGGVWVPWGEEMQPSGASQPAHEQEPEPPAPAPTTGVWMPWEDSAAASAAPAPSAAAGLDGQGGSSAGAKEYGMPEAIAARKVRLQASAGA</sequence>
<evidence type="ECO:0000313" key="2">
    <source>
        <dbReference type="EMBL" id="KAF5837628.1"/>
    </source>
</evidence>
<name>A0ABQ7GST5_DUNSA</name>
<feature type="compositionally biased region" description="Low complexity" evidence="1">
    <location>
        <begin position="182"/>
        <end position="195"/>
    </location>
</feature>
<dbReference type="Proteomes" id="UP000815325">
    <property type="component" value="Unassembled WGS sequence"/>
</dbReference>